<feature type="compositionally biased region" description="Basic and acidic residues" evidence="2">
    <location>
        <begin position="102"/>
        <end position="114"/>
    </location>
</feature>
<feature type="region of interest" description="Disordered" evidence="2">
    <location>
        <begin position="96"/>
        <end position="223"/>
    </location>
</feature>
<feature type="compositionally biased region" description="Low complexity" evidence="2">
    <location>
        <begin position="349"/>
        <end position="363"/>
    </location>
</feature>
<protein>
    <recommendedName>
        <fullName evidence="3">Wbp11/ELF5/Saf1 N-terminal domain-containing protein</fullName>
    </recommendedName>
</protein>
<dbReference type="GO" id="GO:0006396">
    <property type="term" value="P:RNA processing"/>
    <property type="evidence" value="ECO:0007669"/>
    <property type="project" value="InterPro"/>
</dbReference>
<name>A0A2R6RHW2_9APHY</name>
<organism evidence="4 5">
    <name type="scientific">Hermanssonia centrifuga</name>
    <dbReference type="NCBI Taxonomy" id="98765"/>
    <lineage>
        <taxon>Eukaryota</taxon>
        <taxon>Fungi</taxon>
        <taxon>Dikarya</taxon>
        <taxon>Basidiomycota</taxon>
        <taxon>Agaricomycotina</taxon>
        <taxon>Agaricomycetes</taxon>
        <taxon>Polyporales</taxon>
        <taxon>Meruliaceae</taxon>
        <taxon>Hermanssonia</taxon>
    </lineage>
</organism>
<feature type="compositionally biased region" description="Basic residues" evidence="2">
    <location>
        <begin position="21"/>
        <end position="30"/>
    </location>
</feature>
<feature type="compositionally biased region" description="Polar residues" evidence="2">
    <location>
        <begin position="306"/>
        <end position="332"/>
    </location>
</feature>
<evidence type="ECO:0000313" key="4">
    <source>
        <dbReference type="EMBL" id="PSS29607.1"/>
    </source>
</evidence>
<feature type="compositionally biased region" description="Pro residues" evidence="2">
    <location>
        <begin position="280"/>
        <end position="302"/>
    </location>
</feature>
<comment type="caution">
    <text evidence="4">The sequence shown here is derived from an EMBL/GenBank/DDBJ whole genome shotgun (WGS) entry which is preliminary data.</text>
</comment>
<feature type="domain" description="Wbp11/ELF5/Saf1 N-terminal" evidence="3">
    <location>
        <begin position="4"/>
        <end position="75"/>
    </location>
</feature>
<dbReference type="OrthoDB" id="205569at2759"/>
<evidence type="ECO:0000313" key="5">
    <source>
        <dbReference type="Proteomes" id="UP000186601"/>
    </source>
</evidence>
<keyword evidence="5" id="KW-1185">Reference proteome</keyword>
<evidence type="ECO:0000259" key="3">
    <source>
        <dbReference type="Pfam" id="PF09429"/>
    </source>
</evidence>
<dbReference type="InterPro" id="IPR019007">
    <property type="entry name" value="Wbp11/ELF5/Saf1_N"/>
</dbReference>
<dbReference type="Pfam" id="PF09429">
    <property type="entry name" value="Wbp11"/>
    <property type="match status" value="1"/>
</dbReference>
<feature type="region of interest" description="Disordered" evidence="2">
    <location>
        <begin position="280"/>
        <end position="416"/>
    </location>
</feature>
<feature type="compositionally biased region" description="Acidic residues" evidence="2">
    <location>
        <begin position="157"/>
        <end position="170"/>
    </location>
</feature>
<dbReference type="STRING" id="98765.A0A2R6RHW2"/>
<reference evidence="4 5" key="1">
    <citation type="submission" date="2018-02" db="EMBL/GenBank/DDBJ databases">
        <title>Genome sequence of the basidiomycete white-rot fungus Phlebia centrifuga.</title>
        <authorList>
            <person name="Granchi Z."/>
            <person name="Peng M."/>
            <person name="de Vries R.P."/>
            <person name="Hilden K."/>
            <person name="Makela M.R."/>
            <person name="Grigoriev I."/>
            <person name="Riley R."/>
        </authorList>
    </citation>
    <scope>NUCLEOTIDE SEQUENCE [LARGE SCALE GENOMIC DNA]</scope>
    <source>
        <strain evidence="4 5">FBCC195</strain>
    </source>
</reference>
<feature type="region of interest" description="Disordered" evidence="2">
    <location>
        <begin position="1"/>
        <end position="31"/>
    </location>
</feature>
<feature type="coiled-coil region" evidence="1">
    <location>
        <begin position="35"/>
        <end position="83"/>
    </location>
</feature>
<accession>A0A2R6RHW2</accession>
<feature type="compositionally biased region" description="Acidic residues" evidence="2">
    <location>
        <begin position="183"/>
        <end position="193"/>
    </location>
</feature>
<dbReference type="EMBL" id="MLYV02000256">
    <property type="protein sequence ID" value="PSS29607.1"/>
    <property type="molecule type" value="Genomic_DNA"/>
</dbReference>
<evidence type="ECO:0000256" key="1">
    <source>
        <dbReference type="SAM" id="Coils"/>
    </source>
</evidence>
<proteinExistence type="predicted"/>
<gene>
    <name evidence="4" type="ORF">PHLCEN_2v2755</name>
</gene>
<dbReference type="Proteomes" id="UP000186601">
    <property type="component" value="Unassembled WGS sequence"/>
</dbReference>
<evidence type="ECO:0000256" key="2">
    <source>
        <dbReference type="SAM" id="MobiDB-lite"/>
    </source>
</evidence>
<keyword evidence="1" id="KW-0175">Coiled coil</keyword>
<dbReference type="AlphaFoldDB" id="A0A2R6RHW2"/>
<sequence length="470" mass="51063">MAKGKNLNPADAFRKAERKKEIKKNKTGRAKARDFALVKKDTRELEDEIEKLEAVPDADKTRLNELKTELEKINKKKEDYVTEHPEHKKLVYRARRQQGTQDTEHDVQVPEKRNLFNKHGLPRHPERSIYYDPVMNPYGVPPPGMPYMERPLRPDEVAAEQDEGDSDEDISMPVGPPPTAADPGEDDSDDDISMPEGPPPGTQQYLPLSALPPMMTPVTQAIPTPPVATSSMVVPPFLPMPPPCPPHLPPPNSFPPLPAFPTFIPPLPPAPPPGFIQNYIPPPPPGFALSHLPPPPPPPPGFFPRRSQSISAKQDPLSSIPHQTFQAHQASRVSGPAHSSLPPKPPTPTSAATLAAAVVSAEPQLRDFKKESTSFIPSTLKRKKAVTGTSATSRIDAAPSVETADDSTSVPAPRPDLLGTLKNQFGSAMLSEAAKSHEKDSLPLVGAKPKSIDDYANFLEEMGDILGASS</sequence>